<sequence>MSDRNIDQSLRKPRRTKGTPFYRQRHYYSLGFLGLSAICGWLYLSWSEARKLGKDAENGKFDYPDSLKEHIASHKVGYDPAMLQVLLKLQQKADEKVTTSQPQSGFSKLFSQPDV</sequence>
<reference evidence="3" key="3">
    <citation type="submission" date="2019-08" db="EMBL/GenBank/DDBJ databases">
        <authorList>
            <consortium name="Photinus pyralis genome working group"/>
            <person name="Fallon T.R."/>
            <person name="Sander Lower S.E."/>
            <person name="Weng J.-K."/>
        </authorList>
    </citation>
    <scope>NUCLEOTIDE SEQUENCE</scope>
    <source>
        <strain evidence="3">1611_PpyrPB1</strain>
        <tissue evidence="3">Whole body</tissue>
    </source>
</reference>
<protein>
    <submittedName>
        <fullName evidence="2">Uncharacterized protein</fullName>
    </submittedName>
</protein>
<evidence type="ECO:0000313" key="5">
    <source>
        <dbReference type="Proteomes" id="UP000327044"/>
    </source>
</evidence>
<dbReference type="EMBL" id="VVIM01000001">
    <property type="protein sequence ID" value="KAB0803960.1"/>
    <property type="molecule type" value="Genomic_DNA"/>
</dbReference>
<feature type="transmembrane region" description="Helical" evidence="1">
    <location>
        <begin position="26"/>
        <end position="44"/>
    </location>
</feature>
<dbReference type="Proteomes" id="UP000327044">
    <property type="component" value="Unassembled WGS sequence"/>
</dbReference>
<dbReference type="InParanoid" id="A0A1Y1M1L9"/>
<proteinExistence type="predicted"/>
<keyword evidence="1" id="KW-1133">Transmembrane helix</keyword>
<evidence type="ECO:0000313" key="3">
    <source>
        <dbReference type="EMBL" id="KAB0800627.1"/>
    </source>
</evidence>
<gene>
    <name evidence="4" type="ORF">PPYR_00930</name>
    <name evidence="3" type="ORF">PPYR_06367</name>
</gene>
<dbReference type="EMBL" id="VVIM01000004">
    <property type="protein sequence ID" value="KAB0800627.1"/>
    <property type="molecule type" value="Genomic_DNA"/>
</dbReference>
<reference evidence="3 5" key="2">
    <citation type="journal article" date="2018" name="Elife">
        <title>Firefly genomes illuminate parallel origins of bioluminescence in beetles.</title>
        <authorList>
            <person name="Fallon T.R."/>
            <person name="Lower S.E."/>
            <person name="Chang C.H."/>
            <person name="Bessho-Uehara M."/>
            <person name="Martin G.J."/>
            <person name="Bewick A.J."/>
            <person name="Behringer M."/>
            <person name="Debat H.J."/>
            <person name="Wong I."/>
            <person name="Day J.C."/>
            <person name="Suvorov A."/>
            <person name="Silva C.J."/>
            <person name="Stanger-Hall K.F."/>
            <person name="Hall D.W."/>
            <person name="Schmitz R.J."/>
            <person name="Nelson D.R."/>
            <person name="Lewis S.M."/>
            <person name="Shigenobu S."/>
            <person name="Bybee S.M."/>
            <person name="Larracuente A.M."/>
            <person name="Oba Y."/>
            <person name="Weng J.K."/>
        </authorList>
    </citation>
    <scope>NUCLEOTIDE SEQUENCE [LARGE SCALE GENOMIC DNA]</scope>
    <source>
        <strain evidence="3">1611_PpyrPB1</strain>
        <tissue evidence="3">Whole body</tissue>
    </source>
</reference>
<reference evidence="2" key="1">
    <citation type="journal article" date="2016" name="Sci. Rep.">
        <title>Molecular characterization of firefly nuptial gifts: a multi-omics approach sheds light on postcopulatory sexual selection.</title>
        <authorList>
            <person name="Al-Wathiqui N."/>
            <person name="Fallon T.R."/>
            <person name="South A."/>
            <person name="Weng J.K."/>
            <person name="Lewis S.M."/>
        </authorList>
    </citation>
    <scope>NUCLEOTIDE SEQUENCE</scope>
</reference>
<evidence type="ECO:0000313" key="2">
    <source>
        <dbReference type="EMBL" id="JAV79812.1"/>
    </source>
</evidence>
<dbReference type="AlphaFoldDB" id="A0A1Y1M1L9"/>
<accession>A0A1Y1M1L9</accession>
<evidence type="ECO:0000256" key="1">
    <source>
        <dbReference type="SAM" id="Phobius"/>
    </source>
</evidence>
<organism evidence="2">
    <name type="scientific">Photinus pyralis</name>
    <name type="common">Common eastern firefly</name>
    <name type="synonym">Lampyris pyralis</name>
    <dbReference type="NCBI Taxonomy" id="7054"/>
    <lineage>
        <taxon>Eukaryota</taxon>
        <taxon>Metazoa</taxon>
        <taxon>Ecdysozoa</taxon>
        <taxon>Arthropoda</taxon>
        <taxon>Hexapoda</taxon>
        <taxon>Insecta</taxon>
        <taxon>Pterygota</taxon>
        <taxon>Neoptera</taxon>
        <taxon>Endopterygota</taxon>
        <taxon>Coleoptera</taxon>
        <taxon>Polyphaga</taxon>
        <taxon>Elateriformia</taxon>
        <taxon>Elateroidea</taxon>
        <taxon>Lampyridae</taxon>
        <taxon>Lampyrinae</taxon>
        <taxon>Photinus</taxon>
    </lineage>
</organism>
<keyword evidence="1" id="KW-0812">Transmembrane</keyword>
<evidence type="ECO:0000313" key="4">
    <source>
        <dbReference type="EMBL" id="KAB0803960.1"/>
    </source>
</evidence>
<dbReference type="EMBL" id="GEZM01042507">
    <property type="protein sequence ID" value="JAV79812.1"/>
    <property type="molecule type" value="Transcribed_RNA"/>
</dbReference>
<name>A0A1Y1M1L9_PHOPY</name>
<keyword evidence="1" id="KW-0472">Membrane</keyword>
<keyword evidence="5" id="KW-1185">Reference proteome</keyword>